<evidence type="ECO:0000313" key="5">
    <source>
        <dbReference type="EMBL" id="COW84682.1"/>
    </source>
</evidence>
<accession>A0A0T9FSS5</accession>
<feature type="region of interest" description="Disordered" evidence="1">
    <location>
        <begin position="128"/>
        <end position="185"/>
    </location>
</feature>
<dbReference type="EMBL" id="CFOE01001113">
    <property type="protein sequence ID" value="CFE48262.1"/>
    <property type="molecule type" value="Genomic_DNA"/>
</dbReference>
<dbReference type="Proteomes" id="UP000045842">
    <property type="component" value="Unassembled WGS sequence"/>
</dbReference>
<reference evidence="7 8" key="2">
    <citation type="submission" date="2015-03" db="EMBL/GenBank/DDBJ databases">
        <authorList>
            <consortium name="Pathogen Informatics"/>
        </authorList>
    </citation>
    <scope>NUCLEOTIDE SEQUENCE [LARGE SCALE GENOMIC DNA]</scope>
    <source>
        <strain evidence="3 8">D00501624</strain>
        <strain evidence="5 9">G09801536</strain>
        <strain evidence="2 10">G09901357</strain>
        <strain evidence="7">K00500041</strain>
        <strain evidence="4 11">P00601463</strain>
    </source>
</reference>
<feature type="compositionally biased region" description="Low complexity" evidence="1">
    <location>
        <begin position="1"/>
        <end position="10"/>
    </location>
</feature>
<dbReference type="EMBL" id="CSAE01001019">
    <property type="protein sequence ID" value="COX21459.1"/>
    <property type="molecule type" value="Genomic_DNA"/>
</dbReference>
<protein>
    <submittedName>
        <fullName evidence="6">Uncharacterized protein</fullName>
    </submittedName>
</protein>
<feature type="compositionally biased region" description="Low complexity" evidence="1">
    <location>
        <begin position="164"/>
        <end position="183"/>
    </location>
</feature>
<name>A0A0T9FSS5_MYCTX</name>
<feature type="compositionally biased region" description="Basic residues" evidence="1">
    <location>
        <begin position="57"/>
        <end position="67"/>
    </location>
</feature>
<dbReference type="Proteomes" id="UP000039217">
    <property type="component" value="Unassembled WGS sequence"/>
</dbReference>
<dbReference type="Proteomes" id="UP000038802">
    <property type="component" value="Unassembled WGS sequence"/>
</dbReference>
<gene>
    <name evidence="3" type="ORF">ERS007661_03672</name>
    <name evidence="5" type="ORF">ERS007679_04386</name>
    <name evidence="2" type="ORF">ERS007681_04482</name>
    <name evidence="6" type="ORF">ERS007703_04922</name>
    <name evidence="4" type="ORF">ERS007741_02253</name>
</gene>
<evidence type="ECO:0000256" key="1">
    <source>
        <dbReference type="SAM" id="MobiDB-lite"/>
    </source>
</evidence>
<reference evidence="6" key="1">
    <citation type="submission" date="2015-03" db="EMBL/GenBank/DDBJ databases">
        <authorList>
            <person name="Murphy D."/>
        </authorList>
    </citation>
    <scope>NUCLEOTIDE SEQUENCE [LARGE SCALE GENOMIC DNA]</scope>
    <source>
        <strain evidence="6">K00500041</strain>
    </source>
</reference>
<dbReference type="Proteomes" id="UP000048600">
    <property type="component" value="Unassembled WGS sequence"/>
</dbReference>
<evidence type="ECO:0000313" key="6">
    <source>
        <dbReference type="EMBL" id="COX21459.1"/>
    </source>
</evidence>
<dbReference type="EMBL" id="CSAD01001094">
    <property type="protein sequence ID" value="COW84682.1"/>
    <property type="molecule type" value="Genomic_DNA"/>
</dbReference>
<dbReference type="EMBL" id="CQQC01001747">
    <property type="protein sequence ID" value="CNW21209.1"/>
    <property type="molecule type" value="Genomic_DNA"/>
</dbReference>
<evidence type="ECO:0000313" key="3">
    <source>
        <dbReference type="EMBL" id="CNW21209.1"/>
    </source>
</evidence>
<dbReference type="AlphaFoldDB" id="A0A0T9FSS5"/>
<feature type="region of interest" description="Disordered" evidence="1">
    <location>
        <begin position="1"/>
        <end position="70"/>
    </location>
</feature>
<dbReference type="Proteomes" id="UP000048289">
    <property type="component" value="Unassembled WGS sequence"/>
</dbReference>
<dbReference type="EMBL" id="CHKL01000245">
    <property type="protein sequence ID" value="COW34422.1"/>
    <property type="molecule type" value="Genomic_DNA"/>
</dbReference>
<feature type="compositionally biased region" description="Acidic residues" evidence="1">
    <location>
        <begin position="141"/>
        <end position="152"/>
    </location>
</feature>
<evidence type="ECO:0000313" key="11">
    <source>
        <dbReference type="Proteomes" id="UP000048600"/>
    </source>
</evidence>
<evidence type="ECO:0000313" key="7">
    <source>
        <dbReference type="Proteomes" id="UP000038802"/>
    </source>
</evidence>
<evidence type="ECO:0000313" key="9">
    <source>
        <dbReference type="Proteomes" id="UP000045842"/>
    </source>
</evidence>
<evidence type="ECO:0000313" key="8">
    <source>
        <dbReference type="Proteomes" id="UP000039217"/>
    </source>
</evidence>
<proteinExistence type="predicted"/>
<feature type="region of interest" description="Disordered" evidence="1">
    <location>
        <begin position="210"/>
        <end position="236"/>
    </location>
</feature>
<organism evidence="6 7">
    <name type="scientific">Mycobacterium tuberculosis</name>
    <dbReference type="NCBI Taxonomy" id="1773"/>
    <lineage>
        <taxon>Bacteria</taxon>
        <taxon>Bacillati</taxon>
        <taxon>Actinomycetota</taxon>
        <taxon>Actinomycetes</taxon>
        <taxon>Mycobacteriales</taxon>
        <taxon>Mycobacteriaceae</taxon>
        <taxon>Mycobacterium</taxon>
        <taxon>Mycobacterium tuberculosis complex</taxon>
    </lineage>
</organism>
<evidence type="ECO:0000313" key="10">
    <source>
        <dbReference type="Proteomes" id="UP000048289"/>
    </source>
</evidence>
<sequence length="236" mass="26075">MRSGQQVADQVTDDDAAKRRQLIRGHQRPTHRRRRRLGHIHRHHHHRQADCHTQQQTRHHQHRYGHRGRAEQGEHCVAGDDEHHRFLASDRVGEDAAAKRPGDLAEHRRGGQQLLFSSGEFEFLAERQQRTRDGGKVVPVEDADAGGGEPDEERPAPRSGQLTGTGALSTSTTRSGSSGAPAGVNPASWYRAVVISMRLPQRRHAVNRWSSPDFGADQGRLGCPPANDAEGIGVSS</sequence>
<evidence type="ECO:0000313" key="4">
    <source>
        <dbReference type="EMBL" id="COW34422.1"/>
    </source>
</evidence>
<evidence type="ECO:0000313" key="2">
    <source>
        <dbReference type="EMBL" id="CFE48262.1"/>
    </source>
</evidence>
<feature type="compositionally biased region" description="Basic residues" evidence="1">
    <location>
        <begin position="19"/>
        <end position="47"/>
    </location>
</feature>